<sequence length="322" mass="34023">MSGPTNGSTGAARTADLPARPHVPDQTGRTVVVTGANSGTGREAAKRLAAAGARVVLAVRNPDKGADALAEVLGTRSDAEAEVRILDLADLASVRAFADGLFRDLDRLDTLVNNAGVSVPPRRYLTADGHELQWGTNFLGPFALTNLLLPLLLAAPSPRVATMCSYAANQGRIVFDDLDWERREYRALPAYAQSKLADLHLARHLAHTAAGRGWALVSTAAHPGLTRTNLQVTGPSMGRDRPVRWGSGLLPMAVPEHGVGSLLVAATRRDAAQGAYYGPMSGLAGPPRRALLNRRMRDGATAARLWAVAEEVTSTALPADRS</sequence>
<dbReference type="PANTHER" id="PTHR43157">
    <property type="entry name" value="PHOSPHATIDYLINOSITOL-GLYCAN BIOSYNTHESIS CLASS F PROTEIN-RELATED"/>
    <property type="match status" value="1"/>
</dbReference>
<evidence type="ECO:0000313" key="5">
    <source>
        <dbReference type="Proteomes" id="UP001611580"/>
    </source>
</evidence>
<dbReference type="NCBIfam" id="NF004513">
    <property type="entry name" value="PRK05854.1"/>
    <property type="match status" value="1"/>
</dbReference>
<dbReference type="Proteomes" id="UP001611580">
    <property type="component" value="Unassembled WGS sequence"/>
</dbReference>
<name>A0ABW7XFH4_9MICO</name>
<keyword evidence="2" id="KW-0560">Oxidoreductase</keyword>
<feature type="compositionally biased region" description="Polar residues" evidence="3">
    <location>
        <begin position="1"/>
        <end position="11"/>
    </location>
</feature>
<dbReference type="PROSITE" id="PS00061">
    <property type="entry name" value="ADH_SHORT"/>
    <property type="match status" value="1"/>
</dbReference>
<dbReference type="InterPro" id="IPR036291">
    <property type="entry name" value="NAD(P)-bd_dom_sf"/>
</dbReference>
<evidence type="ECO:0000256" key="2">
    <source>
        <dbReference type="ARBA" id="ARBA00023002"/>
    </source>
</evidence>
<dbReference type="EMBL" id="JBIRYI010000002">
    <property type="protein sequence ID" value="MFI2486241.1"/>
    <property type="molecule type" value="Genomic_DNA"/>
</dbReference>
<evidence type="ECO:0000313" key="4">
    <source>
        <dbReference type="EMBL" id="MFI2486241.1"/>
    </source>
</evidence>
<accession>A0ABW7XFH4</accession>
<evidence type="ECO:0000256" key="3">
    <source>
        <dbReference type="SAM" id="MobiDB-lite"/>
    </source>
</evidence>
<dbReference type="PANTHER" id="PTHR43157:SF73">
    <property type="entry name" value="WW DOMAIN-CONTAINING OXIDOREDUCTASE-LIKE PROTEIN"/>
    <property type="match status" value="1"/>
</dbReference>
<organism evidence="4 5">
    <name type="scientific">Promicromonospora kroppenstedtii</name>
    <dbReference type="NCBI Taxonomy" id="440482"/>
    <lineage>
        <taxon>Bacteria</taxon>
        <taxon>Bacillati</taxon>
        <taxon>Actinomycetota</taxon>
        <taxon>Actinomycetes</taxon>
        <taxon>Micrococcales</taxon>
        <taxon>Promicromonosporaceae</taxon>
        <taxon>Promicromonospora</taxon>
    </lineage>
</organism>
<protein>
    <submittedName>
        <fullName evidence="4">SDR family oxidoreductase</fullName>
    </submittedName>
</protein>
<dbReference type="RefSeq" id="WP_397401990.1">
    <property type="nucleotide sequence ID" value="NZ_JBIRYI010000002.1"/>
</dbReference>
<dbReference type="Gene3D" id="3.40.50.720">
    <property type="entry name" value="NAD(P)-binding Rossmann-like Domain"/>
    <property type="match status" value="1"/>
</dbReference>
<dbReference type="SUPFAM" id="SSF51735">
    <property type="entry name" value="NAD(P)-binding Rossmann-fold domains"/>
    <property type="match status" value="1"/>
</dbReference>
<gene>
    <name evidence="4" type="ORF">ACH47X_04995</name>
</gene>
<keyword evidence="5" id="KW-1185">Reference proteome</keyword>
<comment type="similarity">
    <text evidence="1">Belongs to the short-chain dehydrogenases/reductases (SDR) family.</text>
</comment>
<reference evidence="4 5" key="1">
    <citation type="submission" date="2024-10" db="EMBL/GenBank/DDBJ databases">
        <title>The Natural Products Discovery Center: Release of the First 8490 Sequenced Strains for Exploring Actinobacteria Biosynthetic Diversity.</title>
        <authorList>
            <person name="Kalkreuter E."/>
            <person name="Kautsar S.A."/>
            <person name="Yang D."/>
            <person name="Bader C.D."/>
            <person name="Teijaro C.N."/>
            <person name="Fluegel L."/>
            <person name="Davis C.M."/>
            <person name="Simpson J.R."/>
            <person name="Lauterbach L."/>
            <person name="Steele A.D."/>
            <person name="Gui C."/>
            <person name="Meng S."/>
            <person name="Li G."/>
            <person name="Viehrig K."/>
            <person name="Ye F."/>
            <person name="Su P."/>
            <person name="Kiefer A.F."/>
            <person name="Nichols A."/>
            <person name="Cepeda A.J."/>
            <person name="Yan W."/>
            <person name="Fan B."/>
            <person name="Jiang Y."/>
            <person name="Adhikari A."/>
            <person name="Zheng C.-J."/>
            <person name="Schuster L."/>
            <person name="Cowan T.M."/>
            <person name="Smanski M.J."/>
            <person name="Chevrette M.G."/>
            <person name="De Carvalho L.P.S."/>
            <person name="Shen B."/>
        </authorList>
    </citation>
    <scope>NUCLEOTIDE SEQUENCE [LARGE SCALE GENOMIC DNA]</scope>
    <source>
        <strain evidence="4 5">NPDC019481</strain>
    </source>
</reference>
<dbReference type="InterPro" id="IPR002347">
    <property type="entry name" value="SDR_fam"/>
</dbReference>
<dbReference type="NCBIfam" id="NF004846">
    <property type="entry name" value="PRK06197.1"/>
    <property type="match status" value="1"/>
</dbReference>
<dbReference type="Pfam" id="PF00106">
    <property type="entry name" value="adh_short"/>
    <property type="match status" value="1"/>
</dbReference>
<comment type="caution">
    <text evidence="4">The sequence shown here is derived from an EMBL/GenBank/DDBJ whole genome shotgun (WGS) entry which is preliminary data.</text>
</comment>
<evidence type="ECO:0000256" key="1">
    <source>
        <dbReference type="ARBA" id="ARBA00006484"/>
    </source>
</evidence>
<dbReference type="InterPro" id="IPR020904">
    <property type="entry name" value="Sc_DH/Rdtase_CS"/>
</dbReference>
<feature type="region of interest" description="Disordered" evidence="3">
    <location>
        <begin position="1"/>
        <end position="29"/>
    </location>
</feature>
<dbReference type="PRINTS" id="PR00081">
    <property type="entry name" value="GDHRDH"/>
</dbReference>
<proteinExistence type="inferred from homology"/>